<protein>
    <submittedName>
        <fullName evidence="1">Uncharacterized protein</fullName>
    </submittedName>
</protein>
<name>A0AAD4SCE7_9MAGN</name>
<accession>A0AAD4SCE7</accession>
<sequence length="152" mass="18046">MKEEHRRLRSLPIWKVLLFEWAVNLKHGEVFQICTSAGEAKIWCYPSYRRWSEQSTWDRCCTQARRFILRHGVINLLCGNEERYHSFSCERMKHILLYASRGHYFSASGDRGRQFDSVVIVLDYLIMRALRSGSSILFVSALIYTEYRNPME</sequence>
<evidence type="ECO:0000313" key="1">
    <source>
        <dbReference type="EMBL" id="KAI3891093.1"/>
    </source>
</evidence>
<organism evidence="1 2">
    <name type="scientific">Papaver atlanticum</name>
    <dbReference type="NCBI Taxonomy" id="357466"/>
    <lineage>
        <taxon>Eukaryota</taxon>
        <taxon>Viridiplantae</taxon>
        <taxon>Streptophyta</taxon>
        <taxon>Embryophyta</taxon>
        <taxon>Tracheophyta</taxon>
        <taxon>Spermatophyta</taxon>
        <taxon>Magnoliopsida</taxon>
        <taxon>Ranunculales</taxon>
        <taxon>Papaveraceae</taxon>
        <taxon>Papaveroideae</taxon>
        <taxon>Papaver</taxon>
    </lineage>
</organism>
<dbReference type="AlphaFoldDB" id="A0AAD4SCE7"/>
<reference evidence="1" key="1">
    <citation type="submission" date="2022-04" db="EMBL/GenBank/DDBJ databases">
        <title>A functionally conserved STORR gene fusion in Papaver species that diverged 16.8 million years ago.</title>
        <authorList>
            <person name="Catania T."/>
        </authorList>
    </citation>
    <scope>NUCLEOTIDE SEQUENCE</scope>
    <source>
        <strain evidence="1">S-188037</strain>
    </source>
</reference>
<gene>
    <name evidence="1" type="ORF">MKW98_007398</name>
</gene>
<proteinExistence type="predicted"/>
<keyword evidence="2" id="KW-1185">Reference proteome</keyword>
<comment type="caution">
    <text evidence="1">The sequence shown here is derived from an EMBL/GenBank/DDBJ whole genome shotgun (WGS) entry which is preliminary data.</text>
</comment>
<dbReference type="Proteomes" id="UP001202328">
    <property type="component" value="Unassembled WGS sequence"/>
</dbReference>
<dbReference type="EMBL" id="JAJJMB010012081">
    <property type="protein sequence ID" value="KAI3891093.1"/>
    <property type="molecule type" value="Genomic_DNA"/>
</dbReference>
<evidence type="ECO:0000313" key="2">
    <source>
        <dbReference type="Proteomes" id="UP001202328"/>
    </source>
</evidence>